<accession>A0A1B2E5A1</accession>
<dbReference type="InterPro" id="IPR034660">
    <property type="entry name" value="DinB/YfiT-like"/>
</dbReference>
<organism evidence="4">
    <name type="scientific">Paenibacillus ihbetae</name>
    <dbReference type="NCBI Taxonomy" id="1870820"/>
    <lineage>
        <taxon>Bacteria</taxon>
        <taxon>Bacillati</taxon>
        <taxon>Bacillota</taxon>
        <taxon>Bacilli</taxon>
        <taxon>Bacillales</taxon>
        <taxon>Paenibacillaceae</taxon>
        <taxon>Paenibacillus</taxon>
    </lineage>
</organism>
<sequence>MYATVEQFLNDWKQEADLTLQVLDKLTDASLSQAVSEAQPRTLGEIAWHITQSVSVFFNQIGLEQEIPAVEGSSAAAIAQAYRRTNESSIAEFRTKWEGQEDKLQEPVKLFGFIDTTNAGVLDKMVRHQIHHRGQLTILMRQAGLAAPGVYGPNEEETAAMKAAREQA</sequence>
<evidence type="ECO:0000256" key="3">
    <source>
        <dbReference type="PIRSR" id="PIRSR607837-1"/>
    </source>
</evidence>
<feature type="binding site" evidence="3">
    <location>
        <position position="132"/>
    </location>
    <ligand>
        <name>a divalent metal cation</name>
        <dbReference type="ChEBI" id="CHEBI:60240"/>
    </ligand>
</feature>
<dbReference type="RefSeq" id="WP_099478805.1">
    <property type="nucleotide sequence ID" value="NZ_CP016809.1"/>
</dbReference>
<feature type="binding site" evidence="3">
    <location>
        <position position="49"/>
    </location>
    <ligand>
        <name>a divalent metal cation</name>
        <dbReference type="ChEBI" id="CHEBI:60240"/>
    </ligand>
</feature>
<protein>
    <submittedName>
        <fullName evidence="4">Damage-inducible protein DinB</fullName>
    </submittedName>
</protein>
<dbReference type="KEGG" id="pib:BBD41_22615"/>
<dbReference type="Gene3D" id="1.20.120.450">
    <property type="entry name" value="dinb family like domain"/>
    <property type="match status" value="1"/>
</dbReference>
<evidence type="ECO:0000256" key="1">
    <source>
        <dbReference type="ARBA" id="ARBA00008635"/>
    </source>
</evidence>
<dbReference type="InterPro" id="IPR007837">
    <property type="entry name" value="DinB"/>
</dbReference>
<reference evidence="4" key="1">
    <citation type="submission" date="2016-08" db="EMBL/GenBank/DDBJ databases">
        <title>Complete Genome Seqeunce of Paenibacillus sp. nov. IHBB 9852 from high altitute lake of Indian trans-Himalayas.</title>
        <authorList>
            <person name="Kiran S."/>
            <person name="Swarnkar M.K."/>
            <person name="Rana A."/>
            <person name="Tewari R."/>
            <person name="Gulati A."/>
        </authorList>
    </citation>
    <scope>NUCLEOTIDE SEQUENCE [LARGE SCALE GENOMIC DNA]</scope>
    <source>
        <strain evidence="4">IHBB 9852</strain>
    </source>
</reference>
<comment type="similarity">
    <text evidence="1">Belongs to the DinB family.</text>
</comment>
<evidence type="ECO:0000256" key="2">
    <source>
        <dbReference type="ARBA" id="ARBA00022723"/>
    </source>
</evidence>
<dbReference type="EMBL" id="CP016809">
    <property type="protein sequence ID" value="ANY75139.1"/>
    <property type="molecule type" value="Genomic_DNA"/>
</dbReference>
<keyword evidence="2 3" id="KW-0479">Metal-binding</keyword>
<dbReference type="GO" id="GO:0046872">
    <property type="term" value="F:metal ion binding"/>
    <property type="evidence" value="ECO:0007669"/>
    <property type="project" value="UniProtKB-KW"/>
</dbReference>
<name>A0A1B2E5A1_9BACL</name>
<evidence type="ECO:0000313" key="4">
    <source>
        <dbReference type="EMBL" id="ANY75139.1"/>
    </source>
</evidence>
<gene>
    <name evidence="4" type="ORF">BBD41_22615</name>
</gene>
<feature type="binding site" evidence="3">
    <location>
        <position position="128"/>
    </location>
    <ligand>
        <name>a divalent metal cation</name>
        <dbReference type="ChEBI" id="CHEBI:60240"/>
    </ligand>
</feature>
<dbReference type="AlphaFoldDB" id="A0A1B2E5A1"/>
<dbReference type="Pfam" id="PF05163">
    <property type="entry name" value="DinB"/>
    <property type="match status" value="1"/>
</dbReference>
<dbReference type="SUPFAM" id="SSF109854">
    <property type="entry name" value="DinB/YfiT-like putative metalloenzymes"/>
    <property type="match status" value="1"/>
</dbReference>
<proteinExistence type="inferred from homology"/>